<keyword evidence="1" id="KW-0812">Transmembrane</keyword>
<evidence type="ECO:0000313" key="3">
    <source>
        <dbReference type="Proteomes" id="UP000593573"/>
    </source>
</evidence>
<reference evidence="2 3" key="1">
    <citation type="journal article" date="2019" name="Genome Biol. Evol.">
        <title>Insights into the evolution of the New World diploid cottons (Gossypium, subgenus Houzingenia) based on genome sequencing.</title>
        <authorList>
            <person name="Grover C.E."/>
            <person name="Arick M.A. 2nd"/>
            <person name="Thrash A."/>
            <person name="Conover J.L."/>
            <person name="Sanders W.S."/>
            <person name="Peterson D.G."/>
            <person name="Frelichowski J.E."/>
            <person name="Scheffler J.A."/>
            <person name="Scheffler B.E."/>
            <person name="Wendel J.F."/>
        </authorList>
    </citation>
    <scope>NUCLEOTIDE SEQUENCE [LARGE SCALE GENOMIC DNA]</scope>
    <source>
        <strain evidence="2">57</strain>
        <tissue evidence="2">Leaf</tissue>
    </source>
</reference>
<keyword evidence="3" id="KW-1185">Reference proteome</keyword>
<dbReference type="Proteomes" id="UP000593573">
    <property type="component" value="Unassembled WGS sequence"/>
</dbReference>
<dbReference type="EMBL" id="JABFAB010000007">
    <property type="protein sequence ID" value="MBA0654648.1"/>
    <property type="molecule type" value="Genomic_DNA"/>
</dbReference>
<organism evidence="2 3">
    <name type="scientific">Gossypium klotzschianum</name>
    <dbReference type="NCBI Taxonomy" id="34286"/>
    <lineage>
        <taxon>Eukaryota</taxon>
        <taxon>Viridiplantae</taxon>
        <taxon>Streptophyta</taxon>
        <taxon>Embryophyta</taxon>
        <taxon>Tracheophyta</taxon>
        <taxon>Spermatophyta</taxon>
        <taxon>Magnoliopsida</taxon>
        <taxon>eudicotyledons</taxon>
        <taxon>Gunneridae</taxon>
        <taxon>Pentapetalae</taxon>
        <taxon>rosids</taxon>
        <taxon>malvids</taxon>
        <taxon>Malvales</taxon>
        <taxon>Malvaceae</taxon>
        <taxon>Malvoideae</taxon>
        <taxon>Gossypium</taxon>
    </lineage>
</organism>
<accession>A0A7J8UVT8</accession>
<dbReference type="AlphaFoldDB" id="A0A7J8UVT8"/>
<name>A0A7J8UVT8_9ROSI</name>
<sequence length="33" mass="3794">MMEKKDQVLQLKSENQGGLILILWMIIFSTTLA</sequence>
<feature type="non-terminal residue" evidence="2">
    <location>
        <position position="33"/>
    </location>
</feature>
<proteinExistence type="predicted"/>
<keyword evidence="1" id="KW-1133">Transmembrane helix</keyword>
<evidence type="ECO:0000256" key="1">
    <source>
        <dbReference type="SAM" id="Phobius"/>
    </source>
</evidence>
<protein>
    <submittedName>
        <fullName evidence="2">Uncharacterized protein</fullName>
    </submittedName>
</protein>
<comment type="caution">
    <text evidence="2">The sequence shown here is derived from an EMBL/GenBank/DDBJ whole genome shotgun (WGS) entry which is preliminary data.</text>
</comment>
<gene>
    <name evidence="2" type="ORF">Goklo_021613</name>
</gene>
<evidence type="ECO:0000313" key="2">
    <source>
        <dbReference type="EMBL" id="MBA0654648.1"/>
    </source>
</evidence>
<feature type="transmembrane region" description="Helical" evidence="1">
    <location>
        <begin position="15"/>
        <end position="32"/>
    </location>
</feature>
<keyword evidence="1" id="KW-0472">Membrane</keyword>